<dbReference type="EMBL" id="ATLV01026783">
    <property type="status" value="NOT_ANNOTATED_CDS"/>
    <property type="molecule type" value="Genomic_DNA"/>
</dbReference>
<evidence type="ECO:0000313" key="2">
    <source>
        <dbReference type="EMBL" id="KFB53346.1"/>
    </source>
</evidence>
<keyword evidence="4" id="KW-1185">Reference proteome</keyword>
<dbReference type="Proteomes" id="UP000030765">
    <property type="component" value="Unassembled WGS sequence"/>
</dbReference>
<dbReference type="VEuPathDB" id="VectorBase:ASIC021654"/>
<feature type="compositionally biased region" description="Basic residues" evidence="1">
    <location>
        <begin position="1"/>
        <end position="10"/>
    </location>
</feature>
<dbReference type="AlphaFoldDB" id="A0A084WT02"/>
<organism evidence="2">
    <name type="scientific">Anopheles sinensis</name>
    <name type="common">Mosquito</name>
    <dbReference type="NCBI Taxonomy" id="74873"/>
    <lineage>
        <taxon>Eukaryota</taxon>
        <taxon>Metazoa</taxon>
        <taxon>Ecdysozoa</taxon>
        <taxon>Arthropoda</taxon>
        <taxon>Hexapoda</taxon>
        <taxon>Insecta</taxon>
        <taxon>Pterygota</taxon>
        <taxon>Neoptera</taxon>
        <taxon>Endopterygota</taxon>
        <taxon>Diptera</taxon>
        <taxon>Nematocera</taxon>
        <taxon>Culicoidea</taxon>
        <taxon>Culicidae</taxon>
        <taxon>Anophelinae</taxon>
        <taxon>Anopheles</taxon>
    </lineage>
</organism>
<feature type="compositionally biased region" description="Polar residues" evidence="1">
    <location>
        <begin position="21"/>
        <end position="30"/>
    </location>
</feature>
<dbReference type="EMBL" id="KE525419">
    <property type="protein sequence ID" value="KFB53346.1"/>
    <property type="molecule type" value="Genomic_DNA"/>
</dbReference>
<accession>A0A084WT02</accession>
<evidence type="ECO:0000256" key="1">
    <source>
        <dbReference type="SAM" id="MobiDB-lite"/>
    </source>
</evidence>
<name>A0A084WT02_ANOSI</name>
<gene>
    <name evidence="2" type="ORF">ZHAS_00021654</name>
</gene>
<proteinExistence type="predicted"/>
<protein>
    <submittedName>
        <fullName evidence="2 3">RagB/SusD family protein</fullName>
    </submittedName>
</protein>
<sequence>MVCRRVHAKTHQTPPHFLADSITSPRQPVSNRSHSIWHLTSCSWWPCAVYPSNAGETGSVGPDFFTEDIGCQQRVPRARVRNQPANSTGLTRAGTG</sequence>
<dbReference type="EnsemblMetazoa" id="ASIC021654-RA">
    <property type="protein sequence ID" value="ASIC021654-PA"/>
    <property type="gene ID" value="ASIC021654"/>
</dbReference>
<evidence type="ECO:0000313" key="4">
    <source>
        <dbReference type="Proteomes" id="UP000030765"/>
    </source>
</evidence>
<feature type="region of interest" description="Disordered" evidence="1">
    <location>
        <begin position="1"/>
        <end position="30"/>
    </location>
</feature>
<reference evidence="3" key="2">
    <citation type="submission" date="2020-05" db="UniProtKB">
        <authorList>
            <consortium name="EnsemblMetazoa"/>
        </authorList>
    </citation>
    <scope>IDENTIFICATION</scope>
</reference>
<evidence type="ECO:0000313" key="3">
    <source>
        <dbReference type="EnsemblMetazoa" id="ASIC021654-PA"/>
    </source>
</evidence>
<reference evidence="2 4" key="1">
    <citation type="journal article" date="2014" name="BMC Genomics">
        <title>Genome sequence of Anopheles sinensis provides insight into genetics basis of mosquito competence for malaria parasites.</title>
        <authorList>
            <person name="Zhou D."/>
            <person name="Zhang D."/>
            <person name="Ding G."/>
            <person name="Shi L."/>
            <person name="Hou Q."/>
            <person name="Ye Y."/>
            <person name="Xu Y."/>
            <person name="Zhou H."/>
            <person name="Xiong C."/>
            <person name="Li S."/>
            <person name="Yu J."/>
            <person name="Hong S."/>
            <person name="Yu X."/>
            <person name="Zou P."/>
            <person name="Chen C."/>
            <person name="Chang X."/>
            <person name="Wang W."/>
            <person name="Lv Y."/>
            <person name="Sun Y."/>
            <person name="Ma L."/>
            <person name="Shen B."/>
            <person name="Zhu C."/>
        </authorList>
    </citation>
    <scope>NUCLEOTIDE SEQUENCE [LARGE SCALE GENOMIC DNA]</scope>
</reference>